<accession>A0ABQ5HB20</accession>
<dbReference type="InterPro" id="IPR045261">
    <property type="entry name" value="MORC_ATPase"/>
</dbReference>
<comment type="caution">
    <text evidence="1">The sequence shown here is derived from an EMBL/GenBank/DDBJ whole genome shotgun (WGS) entry which is preliminary data.</text>
</comment>
<reference evidence="1" key="2">
    <citation type="submission" date="2022-01" db="EMBL/GenBank/DDBJ databases">
        <authorList>
            <person name="Yamashiro T."/>
            <person name="Shiraishi A."/>
            <person name="Satake H."/>
            <person name="Nakayama K."/>
        </authorList>
    </citation>
    <scope>NUCLEOTIDE SEQUENCE</scope>
</reference>
<keyword evidence="2" id="KW-1185">Reference proteome</keyword>
<protein>
    <submittedName>
        <fullName evidence="1">Uncharacterized protein</fullName>
    </submittedName>
</protein>
<dbReference type="PANTHER" id="PTHR23336">
    <property type="entry name" value="ZINC FINGER CW-TYPE COILED-COIL DOMAIN PROTEIN 3"/>
    <property type="match status" value="1"/>
</dbReference>
<evidence type="ECO:0000313" key="2">
    <source>
        <dbReference type="Proteomes" id="UP001151760"/>
    </source>
</evidence>
<reference evidence="1" key="1">
    <citation type="journal article" date="2022" name="Int. J. Mol. Sci.">
        <title>Draft Genome of Tanacetum Coccineum: Genomic Comparison of Closely Related Tanacetum-Family Plants.</title>
        <authorList>
            <person name="Yamashiro T."/>
            <person name="Shiraishi A."/>
            <person name="Nakayama K."/>
            <person name="Satake H."/>
        </authorList>
    </citation>
    <scope>NUCLEOTIDE SEQUENCE</scope>
</reference>
<proteinExistence type="predicted"/>
<sequence>MARRCRPGISARERNPFELFLFTLIPGRQSPGKNGFKASTMRLGVDVFVFTRNGGQDFGRPTQSIGMLSYTFLMETGKQDIVVPMIDFEKRGEE</sequence>
<organism evidence="1 2">
    <name type="scientific">Tanacetum coccineum</name>
    <dbReference type="NCBI Taxonomy" id="301880"/>
    <lineage>
        <taxon>Eukaryota</taxon>
        <taxon>Viridiplantae</taxon>
        <taxon>Streptophyta</taxon>
        <taxon>Embryophyta</taxon>
        <taxon>Tracheophyta</taxon>
        <taxon>Spermatophyta</taxon>
        <taxon>Magnoliopsida</taxon>
        <taxon>eudicotyledons</taxon>
        <taxon>Gunneridae</taxon>
        <taxon>Pentapetalae</taxon>
        <taxon>asterids</taxon>
        <taxon>campanulids</taxon>
        <taxon>Asterales</taxon>
        <taxon>Asteraceae</taxon>
        <taxon>Asteroideae</taxon>
        <taxon>Anthemideae</taxon>
        <taxon>Anthemidinae</taxon>
        <taxon>Tanacetum</taxon>
    </lineage>
</organism>
<name>A0ABQ5HB20_9ASTR</name>
<dbReference type="EMBL" id="BQNB010019357">
    <property type="protein sequence ID" value="GJT84427.1"/>
    <property type="molecule type" value="Genomic_DNA"/>
</dbReference>
<evidence type="ECO:0000313" key="1">
    <source>
        <dbReference type="EMBL" id="GJT84427.1"/>
    </source>
</evidence>
<gene>
    <name evidence="1" type="ORF">Tco_1058769</name>
</gene>
<dbReference type="Proteomes" id="UP001151760">
    <property type="component" value="Unassembled WGS sequence"/>
</dbReference>
<dbReference type="PANTHER" id="PTHR23336:SF72">
    <property type="entry name" value="PROTEIN MICRORCHIDIA 5"/>
    <property type="match status" value="1"/>
</dbReference>